<accession>A0A974S795</accession>
<dbReference type="AlphaFoldDB" id="A0A974S795"/>
<name>A0A974S795_9CAUL</name>
<evidence type="ECO:0000313" key="1">
    <source>
        <dbReference type="EMBL" id="QQZ49550.1"/>
    </source>
</evidence>
<organism evidence="1">
    <name type="scientific">Phenylobacterium glaciei</name>
    <dbReference type="NCBI Taxonomy" id="2803784"/>
    <lineage>
        <taxon>Bacteria</taxon>
        <taxon>Pseudomonadati</taxon>
        <taxon>Pseudomonadota</taxon>
        <taxon>Alphaproteobacteria</taxon>
        <taxon>Caulobacterales</taxon>
        <taxon>Caulobacteraceae</taxon>
        <taxon>Phenylobacterium</taxon>
    </lineage>
</organism>
<dbReference type="EMBL" id="CP068570">
    <property type="protein sequence ID" value="QQZ49550.1"/>
    <property type="molecule type" value="Genomic_DNA"/>
</dbReference>
<sequence length="61" mass="6303">MSTGPALAAGKDAKVWAAVEKAREGQLELLKSVVNIDSGTGDIEGGRKVAAVLIPGSRRWA</sequence>
<reference evidence="1" key="1">
    <citation type="submission" date="2021-01" db="EMBL/GenBank/DDBJ databases">
        <title>Genome sequence of Phenylobacterium sp. 20VBR1 isolated from a valley glaceir, Ny-Alesund, Svalbard.</title>
        <authorList>
            <person name="Thomas F.A."/>
            <person name="Krishnan K.P."/>
            <person name="Sinha R.K."/>
        </authorList>
    </citation>
    <scope>NUCLEOTIDE SEQUENCE</scope>
    <source>
        <strain evidence="1">20VBR1</strain>
    </source>
</reference>
<proteinExistence type="predicted"/>
<protein>
    <submittedName>
        <fullName evidence="1">Uncharacterized protein</fullName>
    </submittedName>
</protein>
<gene>
    <name evidence="1" type="ORF">JKL49_21820</name>
</gene>